<dbReference type="CTD" id="20242858"/>
<dbReference type="OrthoDB" id="431717at2759"/>
<dbReference type="InterPro" id="IPR046804">
    <property type="entry name" value="DNA-PKcs_N"/>
</dbReference>
<dbReference type="OMA" id="EMNTIRI"/>
<dbReference type="STRING" id="225164.V4AIE8"/>
<dbReference type="HOGENOM" id="CLU_1572406_0_0_1"/>
<reference evidence="2 3" key="1">
    <citation type="journal article" date="2013" name="Nature">
        <title>Insights into bilaterian evolution from three spiralian genomes.</title>
        <authorList>
            <person name="Simakov O."/>
            <person name="Marletaz F."/>
            <person name="Cho S.J."/>
            <person name="Edsinger-Gonzales E."/>
            <person name="Havlak P."/>
            <person name="Hellsten U."/>
            <person name="Kuo D.H."/>
            <person name="Larsson T."/>
            <person name="Lv J."/>
            <person name="Arendt D."/>
            <person name="Savage R."/>
            <person name="Osoegawa K."/>
            <person name="de Jong P."/>
            <person name="Grimwood J."/>
            <person name="Chapman J.A."/>
            <person name="Shapiro H."/>
            <person name="Aerts A."/>
            <person name="Otillar R.P."/>
            <person name="Terry A.Y."/>
            <person name="Boore J.L."/>
            <person name="Grigoriev I.V."/>
            <person name="Lindberg D.R."/>
            <person name="Seaver E.C."/>
            <person name="Weisblat D.A."/>
            <person name="Putnam N.H."/>
            <person name="Rokhsar D.S."/>
        </authorList>
    </citation>
    <scope>NUCLEOTIDE SEQUENCE [LARGE SCALE GENOMIC DNA]</scope>
</reference>
<proteinExistence type="predicted"/>
<feature type="domain" description="DNA-PKcs N-terminal" evidence="1">
    <location>
        <begin position="49"/>
        <end position="168"/>
    </location>
</feature>
<evidence type="ECO:0000313" key="3">
    <source>
        <dbReference type="Proteomes" id="UP000030746"/>
    </source>
</evidence>
<dbReference type="AlphaFoldDB" id="V4AIE8"/>
<keyword evidence="3" id="KW-1185">Reference proteome</keyword>
<sequence>MASGLLEESLRDLHANLKDGGQSELDQIDSIVPTLSQICLHEITEKDIDYCSSVLFDKEIGVTTFLQKISKKNEYQGSNAKYGLLELLSDFIHKVGKKALPYLVEIKEASLSNYMTDRFTKIKSSALPVLIKVLELSVGSNMGEDLKIQKFIEKFFMELTKASKLTATGK</sequence>
<evidence type="ECO:0000313" key="2">
    <source>
        <dbReference type="EMBL" id="ESO96747.1"/>
    </source>
</evidence>
<gene>
    <name evidence="2" type="ORF">LOTGIDRAFT_174701</name>
</gene>
<dbReference type="Proteomes" id="UP000030746">
    <property type="component" value="Unassembled WGS sequence"/>
</dbReference>
<protein>
    <recommendedName>
        <fullName evidence="1">DNA-PKcs N-terminal domain-containing protein</fullName>
    </recommendedName>
</protein>
<name>V4AIE8_LOTGI</name>
<dbReference type="RefSeq" id="XP_009052557.1">
    <property type="nucleotide sequence ID" value="XM_009054309.1"/>
</dbReference>
<evidence type="ECO:0000259" key="1">
    <source>
        <dbReference type="Pfam" id="PF20500"/>
    </source>
</evidence>
<organism evidence="2 3">
    <name type="scientific">Lottia gigantea</name>
    <name type="common">Giant owl limpet</name>
    <dbReference type="NCBI Taxonomy" id="225164"/>
    <lineage>
        <taxon>Eukaryota</taxon>
        <taxon>Metazoa</taxon>
        <taxon>Spiralia</taxon>
        <taxon>Lophotrochozoa</taxon>
        <taxon>Mollusca</taxon>
        <taxon>Gastropoda</taxon>
        <taxon>Patellogastropoda</taxon>
        <taxon>Lottioidea</taxon>
        <taxon>Lottiidae</taxon>
        <taxon>Lottia</taxon>
    </lineage>
</organism>
<accession>V4AIE8</accession>
<dbReference type="EMBL" id="KB201381">
    <property type="protein sequence ID" value="ESO96747.1"/>
    <property type="molecule type" value="Genomic_DNA"/>
</dbReference>
<dbReference type="Pfam" id="PF20500">
    <property type="entry name" value="DNA-PKcs_N"/>
    <property type="match status" value="1"/>
</dbReference>
<dbReference type="KEGG" id="lgi:LOTGIDRAFT_174701"/>
<dbReference type="GeneID" id="20242858"/>